<sequence length="326" mass="35421">MKKRIVIIILVLAAAGAGFLFYSAGQQKEAGVLTLYGNVDIRDVALGFRVSGRVAELMFEEGDRVKAGELLAVLDKKPYEDQLAVAAARLEAAAANFAKLSKGLRPQEIEEARAQVSEREATLINLEQTYKRQAELFKLGAVSAQTHDQSLAARDEARARLTMAKKSFELALAGYRDEDIKSAEAEYNAAAASVESAETSLADTEIISPSDGTILTRVREKGSVIASGAAVYTVALDSPVWVRTYVSEPQLGRVHPGQKAEIYTDTNPDKPYTGQVGFISPQAEFTPKSVETTALRTDLVYRLRITVDDPDRALRQGMPVTVKLAE</sequence>
<dbReference type="Pfam" id="PF25881">
    <property type="entry name" value="HH_YBHG"/>
    <property type="match status" value="1"/>
</dbReference>
<organism evidence="8 9">
    <name type="scientific">Geovibrio thiophilus</name>
    <dbReference type="NCBI Taxonomy" id="139438"/>
    <lineage>
        <taxon>Bacteria</taxon>
        <taxon>Pseudomonadati</taxon>
        <taxon>Deferribacterota</taxon>
        <taxon>Deferribacteres</taxon>
        <taxon>Deferribacterales</taxon>
        <taxon>Geovibrionaceae</taxon>
        <taxon>Geovibrio</taxon>
    </lineage>
</organism>
<keyword evidence="9" id="KW-1185">Reference proteome</keyword>
<dbReference type="RefSeq" id="WP_128467279.1">
    <property type="nucleotide sequence ID" value="NZ_CP035108.1"/>
</dbReference>
<dbReference type="PANTHER" id="PTHR32347">
    <property type="entry name" value="EFFLUX SYSTEM COMPONENT YKNX-RELATED"/>
    <property type="match status" value="1"/>
</dbReference>
<evidence type="ECO:0000256" key="2">
    <source>
        <dbReference type="ARBA" id="ARBA00010602"/>
    </source>
</evidence>
<dbReference type="PANTHER" id="PTHR32347:SF29">
    <property type="entry name" value="UPF0194 MEMBRANE PROTEIN YBHG"/>
    <property type="match status" value="1"/>
</dbReference>
<keyword evidence="3" id="KW-0732">Signal</keyword>
<evidence type="ECO:0000259" key="6">
    <source>
        <dbReference type="Pfam" id="PF25881"/>
    </source>
</evidence>
<keyword evidence="4" id="KW-0574">Periplasm</keyword>
<dbReference type="Gene3D" id="1.10.287.470">
    <property type="entry name" value="Helix hairpin bin"/>
    <property type="match status" value="1"/>
</dbReference>
<evidence type="ECO:0000256" key="1">
    <source>
        <dbReference type="ARBA" id="ARBA00004418"/>
    </source>
</evidence>
<dbReference type="InterPro" id="IPR059052">
    <property type="entry name" value="HH_YbhG-like"/>
</dbReference>
<proteinExistence type="inferred from homology"/>
<feature type="domain" description="CusB-like beta-barrel" evidence="7">
    <location>
        <begin position="239"/>
        <end position="325"/>
    </location>
</feature>
<dbReference type="InterPro" id="IPR050465">
    <property type="entry name" value="UPF0194_transport"/>
</dbReference>
<accession>A0A410K0R0</accession>
<gene>
    <name evidence="8" type="primary">hlyD</name>
    <name evidence="8" type="ORF">EP073_11435</name>
</gene>
<dbReference type="Proteomes" id="UP000287502">
    <property type="component" value="Chromosome"/>
</dbReference>
<reference evidence="8 9" key="1">
    <citation type="submission" date="2019-01" db="EMBL/GenBank/DDBJ databases">
        <title>Geovibrio thiophilus DSM 11263, complete genome.</title>
        <authorList>
            <person name="Spring S."/>
            <person name="Bunk B."/>
            <person name="Sproer C."/>
        </authorList>
    </citation>
    <scope>NUCLEOTIDE SEQUENCE [LARGE SCALE GENOMIC DNA]</scope>
    <source>
        <strain evidence="8 9">DSM 11263</strain>
    </source>
</reference>
<evidence type="ECO:0000259" key="7">
    <source>
        <dbReference type="Pfam" id="PF25954"/>
    </source>
</evidence>
<dbReference type="GO" id="GO:0042597">
    <property type="term" value="C:periplasmic space"/>
    <property type="evidence" value="ECO:0007669"/>
    <property type="project" value="UniProtKB-SubCell"/>
</dbReference>
<dbReference type="InterPro" id="IPR058792">
    <property type="entry name" value="Beta-barrel_RND_2"/>
</dbReference>
<dbReference type="AlphaFoldDB" id="A0A410K0R0"/>
<dbReference type="EMBL" id="CP035108">
    <property type="protein sequence ID" value="QAR33994.1"/>
    <property type="molecule type" value="Genomic_DNA"/>
</dbReference>
<keyword evidence="5" id="KW-0175">Coiled coil</keyword>
<dbReference type="Gene3D" id="2.40.50.100">
    <property type="match status" value="2"/>
</dbReference>
<dbReference type="Gene3D" id="2.40.30.170">
    <property type="match status" value="1"/>
</dbReference>
<name>A0A410K0R0_9BACT</name>
<dbReference type="NCBIfam" id="NF002939">
    <property type="entry name" value="PRK03598.1"/>
    <property type="match status" value="1"/>
</dbReference>
<evidence type="ECO:0000256" key="3">
    <source>
        <dbReference type="ARBA" id="ARBA00022729"/>
    </source>
</evidence>
<dbReference type="SUPFAM" id="SSF111369">
    <property type="entry name" value="HlyD-like secretion proteins"/>
    <property type="match status" value="3"/>
</dbReference>
<dbReference type="OrthoDB" id="9778236at2"/>
<feature type="domain" description="YbhG-like alpha-helical hairpin" evidence="6">
    <location>
        <begin position="74"/>
        <end position="203"/>
    </location>
</feature>
<protein>
    <submittedName>
        <fullName evidence="8">Secretion protein HlyD</fullName>
    </submittedName>
</protein>
<evidence type="ECO:0000256" key="5">
    <source>
        <dbReference type="ARBA" id="ARBA00023054"/>
    </source>
</evidence>
<evidence type="ECO:0000313" key="9">
    <source>
        <dbReference type="Proteomes" id="UP000287502"/>
    </source>
</evidence>
<evidence type="ECO:0000256" key="4">
    <source>
        <dbReference type="ARBA" id="ARBA00022764"/>
    </source>
</evidence>
<dbReference type="Pfam" id="PF25954">
    <property type="entry name" value="Beta-barrel_RND_2"/>
    <property type="match status" value="1"/>
</dbReference>
<comment type="subcellular location">
    <subcellularLocation>
        <location evidence="1">Periplasm</location>
    </subcellularLocation>
</comment>
<dbReference type="KEGG" id="gtl:EP073_11435"/>
<comment type="similarity">
    <text evidence="2">Belongs to the UPF0194 family.</text>
</comment>
<evidence type="ECO:0000313" key="8">
    <source>
        <dbReference type="EMBL" id="QAR33994.1"/>
    </source>
</evidence>